<evidence type="ECO:0000313" key="2">
    <source>
        <dbReference type="Proteomes" id="UP001283361"/>
    </source>
</evidence>
<organism evidence="1 2">
    <name type="scientific">Elysia crispata</name>
    <name type="common">lettuce slug</name>
    <dbReference type="NCBI Taxonomy" id="231223"/>
    <lineage>
        <taxon>Eukaryota</taxon>
        <taxon>Metazoa</taxon>
        <taxon>Spiralia</taxon>
        <taxon>Lophotrochozoa</taxon>
        <taxon>Mollusca</taxon>
        <taxon>Gastropoda</taxon>
        <taxon>Heterobranchia</taxon>
        <taxon>Euthyneura</taxon>
        <taxon>Panpulmonata</taxon>
        <taxon>Sacoglossa</taxon>
        <taxon>Placobranchoidea</taxon>
        <taxon>Plakobranchidae</taxon>
        <taxon>Elysia</taxon>
    </lineage>
</organism>
<comment type="caution">
    <text evidence="1">The sequence shown here is derived from an EMBL/GenBank/DDBJ whole genome shotgun (WGS) entry which is preliminary data.</text>
</comment>
<protein>
    <submittedName>
        <fullName evidence="1">Uncharacterized protein</fullName>
    </submittedName>
</protein>
<dbReference type="AlphaFoldDB" id="A0AAE1EB86"/>
<dbReference type="EMBL" id="JAWDGP010000342">
    <property type="protein sequence ID" value="KAK3801254.1"/>
    <property type="molecule type" value="Genomic_DNA"/>
</dbReference>
<reference evidence="1" key="1">
    <citation type="journal article" date="2023" name="G3 (Bethesda)">
        <title>A reference genome for the long-term kleptoplast-retaining sea slug Elysia crispata morphotype clarki.</title>
        <authorList>
            <person name="Eastman K.E."/>
            <person name="Pendleton A.L."/>
            <person name="Shaikh M.A."/>
            <person name="Suttiyut T."/>
            <person name="Ogas R."/>
            <person name="Tomko P."/>
            <person name="Gavelis G."/>
            <person name="Widhalm J.R."/>
            <person name="Wisecaver J.H."/>
        </authorList>
    </citation>
    <scope>NUCLEOTIDE SEQUENCE</scope>
    <source>
        <strain evidence="1">ECLA1</strain>
    </source>
</reference>
<keyword evidence="2" id="KW-1185">Reference proteome</keyword>
<accession>A0AAE1EB86</accession>
<dbReference type="Proteomes" id="UP001283361">
    <property type="component" value="Unassembled WGS sequence"/>
</dbReference>
<name>A0AAE1EB86_9GAST</name>
<evidence type="ECO:0000313" key="1">
    <source>
        <dbReference type="EMBL" id="KAK3801254.1"/>
    </source>
</evidence>
<proteinExistence type="predicted"/>
<gene>
    <name evidence="1" type="ORF">RRG08_067057</name>
</gene>
<sequence length="171" mass="19382">MSAGRSLDSSCREGSEHSRSSRILFLVSTSHYPTRFSASSESRQTESISLSSLIPCSCSEHQFVISYAMLMFRASVCHLLYHVDVQSIKHQLVISYTMLMFRTPLRHLVCHVDVQNTSLSSLVHVDVQSIRLSSLMPCRCSEHRFVIFSNILIISQDRHDIINLEVLGLQP</sequence>